<keyword evidence="8" id="KW-1185">Reference proteome</keyword>
<dbReference type="OrthoDB" id="6162041at2759"/>
<reference evidence="7 8" key="1">
    <citation type="journal article" date="2017" name="Nat. Ecol. Evol.">
        <title>Scallop genome provides insights into evolution of bilaterian karyotype and development.</title>
        <authorList>
            <person name="Wang S."/>
            <person name="Zhang J."/>
            <person name="Jiao W."/>
            <person name="Li J."/>
            <person name="Xun X."/>
            <person name="Sun Y."/>
            <person name="Guo X."/>
            <person name="Huan P."/>
            <person name="Dong B."/>
            <person name="Zhang L."/>
            <person name="Hu X."/>
            <person name="Sun X."/>
            <person name="Wang J."/>
            <person name="Zhao C."/>
            <person name="Wang Y."/>
            <person name="Wang D."/>
            <person name="Huang X."/>
            <person name="Wang R."/>
            <person name="Lv J."/>
            <person name="Li Y."/>
            <person name="Zhang Z."/>
            <person name="Liu B."/>
            <person name="Lu W."/>
            <person name="Hui Y."/>
            <person name="Liang J."/>
            <person name="Zhou Z."/>
            <person name="Hou R."/>
            <person name="Li X."/>
            <person name="Liu Y."/>
            <person name="Li H."/>
            <person name="Ning X."/>
            <person name="Lin Y."/>
            <person name="Zhao L."/>
            <person name="Xing Q."/>
            <person name="Dou J."/>
            <person name="Li Y."/>
            <person name="Mao J."/>
            <person name="Guo H."/>
            <person name="Dou H."/>
            <person name="Li T."/>
            <person name="Mu C."/>
            <person name="Jiang W."/>
            <person name="Fu Q."/>
            <person name="Fu X."/>
            <person name="Miao Y."/>
            <person name="Liu J."/>
            <person name="Yu Q."/>
            <person name="Li R."/>
            <person name="Liao H."/>
            <person name="Li X."/>
            <person name="Kong Y."/>
            <person name="Jiang Z."/>
            <person name="Chourrout D."/>
            <person name="Li R."/>
            <person name="Bao Z."/>
        </authorList>
    </citation>
    <scope>NUCLEOTIDE SEQUENCE [LARGE SCALE GENOMIC DNA]</scope>
    <source>
        <strain evidence="7 8">PY_sf001</strain>
    </source>
</reference>
<dbReference type="GO" id="GO:0005576">
    <property type="term" value="C:extracellular region"/>
    <property type="evidence" value="ECO:0007669"/>
    <property type="project" value="UniProtKB-SubCell"/>
</dbReference>
<dbReference type="PANTHER" id="PTHR22923">
    <property type="entry name" value="CEREBELLIN-RELATED"/>
    <property type="match status" value="1"/>
</dbReference>
<dbReference type="InterPro" id="IPR008983">
    <property type="entry name" value="Tumour_necrosis_fac-like_dom"/>
</dbReference>
<evidence type="ECO:0000256" key="2">
    <source>
        <dbReference type="ARBA" id="ARBA00022525"/>
    </source>
</evidence>
<accession>A0A210PTC8</accession>
<name>A0A210PTC8_MIZYE</name>
<evidence type="ECO:0000256" key="5">
    <source>
        <dbReference type="SAM" id="SignalP"/>
    </source>
</evidence>
<dbReference type="PANTHER" id="PTHR22923:SF116">
    <property type="entry name" value="C1Q DOMAIN-CONTAINING PROTEIN"/>
    <property type="match status" value="1"/>
</dbReference>
<dbReference type="AlphaFoldDB" id="A0A210PTC8"/>
<dbReference type="PROSITE" id="PS50871">
    <property type="entry name" value="C1Q"/>
    <property type="match status" value="1"/>
</dbReference>
<comment type="subcellular location">
    <subcellularLocation>
        <location evidence="1">Secreted</location>
    </subcellularLocation>
</comment>
<keyword evidence="2" id="KW-0964">Secreted</keyword>
<dbReference type="Proteomes" id="UP000242188">
    <property type="component" value="Unassembled WGS sequence"/>
</dbReference>
<gene>
    <name evidence="7" type="ORF">KP79_PYT16542</name>
</gene>
<evidence type="ECO:0000259" key="6">
    <source>
        <dbReference type="PROSITE" id="PS50871"/>
    </source>
</evidence>
<evidence type="ECO:0000256" key="3">
    <source>
        <dbReference type="ARBA" id="ARBA00022729"/>
    </source>
</evidence>
<evidence type="ECO:0000256" key="4">
    <source>
        <dbReference type="SAM" id="Coils"/>
    </source>
</evidence>
<feature type="signal peptide" evidence="5">
    <location>
        <begin position="1"/>
        <end position="18"/>
    </location>
</feature>
<organism evidence="7 8">
    <name type="scientific">Mizuhopecten yessoensis</name>
    <name type="common">Japanese scallop</name>
    <name type="synonym">Patinopecten yessoensis</name>
    <dbReference type="NCBI Taxonomy" id="6573"/>
    <lineage>
        <taxon>Eukaryota</taxon>
        <taxon>Metazoa</taxon>
        <taxon>Spiralia</taxon>
        <taxon>Lophotrochozoa</taxon>
        <taxon>Mollusca</taxon>
        <taxon>Bivalvia</taxon>
        <taxon>Autobranchia</taxon>
        <taxon>Pteriomorphia</taxon>
        <taxon>Pectinida</taxon>
        <taxon>Pectinoidea</taxon>
        <taxon>Pectinidae</taxon>
        <taxon>Mizuhopecten</taxon>
    </lineage>
</organism>
<dbReference type="Pfam" id="PF00386">
    <property type="entry name" value="C1q"/>
    <property type="match status" value="1"/>
</dbReference>
<proteinExistence type="predicted"/>
<keyword evidence="3 5" id="KW-0732">Signal</keyword>
<keyword evidence="4" id="KW-0175">Coiled coil</keyword>
<sequence>MSFLFLSVILFSLSLAFGNPGKDVSEWEKLRADDMKLFHSLKQELNTIRVENQQLSSDNQKLSERLSALESTDSLHRLGRQTGSNVAFYAIIRQNIPHVSDHQTLHYEYTYTNDGNAYTPSTGVFTCPTSGTYVFHWSINQAVPTSGLGGTITTSLLNNGRFVGMLQTGDNNVPASSSNSAILNLRVGDRIYVQVTQASSDAYIGQTYSGFSGFKLF</sequence>
<dbReference type="Gene3D" id="2.60.120.40">
    <property type="match status" value="1"/>
</dbReference>
<evidence type="ECO:0000256" key="1">
    <source>
        <dbReference type="ARBA" id="ARBA00004613"/>
    </source>
</evidence>
<dbReference type="SMART" id="SM00110">
    <property type="entry name" value="C1Q"/>
    <property type="match status" value="1"/>
</dbReference>
<dbReference type="PRINTS" id="PR00007">
    <property type="entry name" value="COMPLEMNTC1Q"/>
</dbReference>
<comment type="caution">
    <text evidence="7">The sequence shown here is derived from an EMBL/GenBank/DDBJ whole genome shotgun (WGS) entry which is preliminary data.</text>
</comment>
<dbReference type="InterPro" id="IPR001073">
    <property type="entry name" value="C1q_dom"/>
</dbReference>
<feature type="coiled-coil region" evidence="4">
    <location>
        <begin position="45"/>
        <end position="72"/>
    </location>
</feature>
<dbReference type="EMBL" id="NEDP02005510">
    <property type="protein sequence ID" value="OWF39760.1"/>
    <property type="molecule type" value="Genomic_DNA"/>
</dbReference>
<protein>
    <submittedName>
        <fullName evidence="7">Complement C1q-like protein 4</fullName>
    </submittedName>
</protein>
<dbReference type="SUPFAM" id="SSF49842">
    <property type="entry name" value="TNF-like"/>
    <property type="match status" value="1"/>
</dbReference>
<feature type="domain" description="C1q" evidence="6">
    <location>
        <begin position="81"/>
        <end position="217"/>
    </location>
</feature>
<evidence type="ECO:0000313" key="8">
    <source>
        <dbReference type="Proteomes" id="UP000242188"/>
    </source>
</evidence>
<feature type="chain" id="PRO_5012058108" evidence="5">
    <location>
        <begin position="19"/>
        <end position="217"/>
    </location>
</feature>
<dbReference type="InterPro" id="IPR050822">
    <property type="entry name" value="Cerebellin_Synaptic_Org"/>
</dbReference>
<evidence type="ECO:0000313" key="7">
    <source>
        <dbReference type="EMBL" id="OWF39760.1"/>
    </source>
</evidence>